<keyword evidence="2" id="KW-0418">Kinase</keyword>
<feature type="transmembrane region" description="Helical" evidence="1">
    <location>
        <begin position="98"/>
        <end position="120"/>
    </location>
</feature>
<protein>
    <submittedName>
        <fullName evidence="2">Histidine kinase</fullName>
    </submittedName>
</protein>
<dbReference type="Proteomes" id="UP000642993">
    <property type="component" value="Unassembled WGS sequence"/>
</dbReference>
<name>A0A927PLB5_9ACTN</name>
<sequence>MDVAAPNQIVPRHRASVILGAGIIIATYSYLVLLRPEGLPDGTGMASVIALVGNIAGALLLLAGVIHRLPLTTIALIPSAIALNIVMGQITSQLGINLYLDSLGTVLVGALAGPAAGIAAGVLGNVVWGVTLAPVATAFASVAALTGAIAGYMARAGMFRRIWTAPIAGALTGVVTALVAAPIAAFAFGGTTGGGATAAVAALRAMGSSLLQATTVQGLMFDPLDKAIIFTVAALVLAALPQRVLAQFGPTPTRPERFPEPARE</sequence>
<dbReference type="AlphaFoldDB" id="A0A927PLB5"/>
<feature type="transmembrane region" description="Helical" evidence="1">
    <location>
        <begin position="126"/>
        <end position="150"/>
    </location>
</feature>
<feature type="transmembrane region" description="Helical" evidence="1">
    <location>
        <begin position="45"/>
        <end position="63"/>
    </location>
</feature>
<feature type="transmembrane region" description="Helical" evidence="1">
    <location>
        <begin position="227"/>
        <end position="246"/>
    </location>
</feature>
<evidence type="ECO:0000256" key="1">
    <source>
        <dbReference type="SAM" id="Phobius"/>
    </source>
</evidence>
<keyword evidence="1" id="KW-0812">Transmembrane</keyword>
<accession>A0A927PLB5</accession>
<dbReference type="EMBL" id="JACYWE010000001">
    <property type="protein sequence ID" value="MBD8505207.1"/>
    <property type="molecule type" value="Genomic_DNA"/>
</dbReference>
<dbReference type="Gene3D" id="1.10.1760.20">
    <property type="match status" value="1"/>
</dbReference>
<feature type="transmembrane region" description="Helical" evidence="1">
    <location>
        <begin position="69"/>
        <end position="86"/>
    </location>
</feature>
<feature type="transmembrane region" description="Helical" evidence="1">
    <location>
        <begin position="162"/>
        <end position="188"/>
    </location>
</feature>
<evidence type="ECO:0000313" key="3">
    <source>
        <dbReference type="Proteomes" id="UP000642993"/>
    </source>
</evidence>
<keyword evidence="1" id="KW-0472">Membrane</keyword>
<proteinExistence type="predicted"/>
<evidence type="ECO:0000313" key="2">
    <source>
        <dbReference type="EMBL" id="MBD8505207.1"/>
    </source>
</evidence>
<feature type="transmembrane region" description="Helical" evidence="1">
    <location>
        <begin position="15"/>
        <end position="33"/>
    </location>
</feature>
<gene>
    <name evidence="2" type="ORF">HT102_01715</name>
</gene>
<reference evidence="2" key="1">
    <citation type="submission" date="2020-09" db="EMBL/GenBank/DDBJ databases">
        <title>Hoyosella lacisalsi sp. nov., a halotolerant actinobacterium isolated from soil of Lake Gudzhirganskoe.</title>
        <authorList>
            <person name="Yang Q."/>
            <person name="Guo P.Y."/>
            <person name="Liu S.W."/>
            <person name="Li F.N."/>
            <person name="Sun C.H."/>
        </authorList>
    </citation>
    <scope>NUCLEOTIDE SEQUENCE</scope>
    <source>
        <strain evidence="2">G463</strain>
    </source>
</reference>
<comment type="caution">
    <text evidence="2">The sequence shown here is derived from an EMBL/GenBank/DDBJ whole genome shotgun (WGS) entry which is preliminary data.</text>
</comment>
<keyword evidence="1" id="KW-1133">Transmembrane helix</keyword>
<dbReference type="GO" id="GO:0016301">
    <property type="term" value="F:kinase activity"/>
    <property type="evidence" value="ECO:0007669"/>
    <property type="project" value="UniProtKB-KW"/>
</dbReference>
<keyword evidence="3" id="KW-1185">Reference proteome</keyword>
<organism evidence="2 3">
    <name type="scientific">Lolliginicoccus lacisalsi</name>
    <dbReference type="NCBI Taxonomy" id="2742202"/>
    <lineage>
        <taxon>Bacteria</taxon>
        <taxon>Bacillati</taxon>
        <taxon>Actinomycetota</taxon>
        <taxon>Actinomycetes</taxon>
        <taxon>Mycobacteriales</taxon>
        <taxon>Hoyosellaceae</taxon>
        <taxon>Lolliginicoccus</taxon>
    </lineage>
</organism>
<keyword evidence="2" id="KW-0808">Transferase</keyword>